<dbReference type="GO" id="GO:0015689">
    <property type="term" value="P:molybdate ion transport"/>
    <property type="evidence" value="ECO:0007669"/>
    <property type="project" value="InterPro"/>
</dbReference>
<evidence type="ECO:0000256" key="3">
    <source>
        <dbReference type="ARBA" id="ARBA00022729"/>
    </source>
</evidence>
<keyword evidence="6" id="KW-1185">Reference proteome</keyword>
<comment type="similarity">
    <text evidence="1">Belongs to the bacterial solute-binding protein ModA family.</text>
</comment>
<dbReference type="PANTHER" id="PTHR30632">
    <property type="entry name" value="MOLYBDATE-BINDING PERIPLASMIC PROTEIN"/>
    <property type="match status" value="1"/>
</dbReference>
<feature type="binding site" evidence="4">
    <location>
        <position position="64"/>
    </location>
    <ligand>
        <name>molybdate</name>
        <dbReference type="ChEBI" id="CHEBI:36264"/>
    </ligand>
</feature>
<keyword evidence="4" id="KW-0500">Molybdenum</keyword>
<dbReference type="InterPro" id="IPR050682">
    <property type="entry name" value="ModA/WtpA"/>
</dbReference>
<dbReference type="Proteomes" id="UP000199053">
    <property type="component" value="Unassembled WGS sequence"/>
</dbReference>
<dbReference type="OrthoDB" id="9786399at2"/>
<reference evidence="6" key="1">
    <citation type="submission" date="2016-10" db="EMBL/GenBank/DDBJ databases">
        <authorList>
            <person name="Varghese N."/>
            <person name="Submissions S."/>
        </authorList>
    </citation>
    <scope>NUCLEOTIDE SEQUENCE [LARGE SCALE GENOMIC DNA]</scope>
    <source>
        <strain evidence="6">DSM 16995</strain>
    </source>
</reference>
<dbReference type="PIRSF" id="PIRSF004846">
    <property type="entry name" value="ModA"/>
    <property type="match status" value="1"/>
</dbReference>
<evidence type="ECO:0000256" key="1">
    <source>
        <dbReference type="ARBA" id="ARBA00009175"/>
    </source>
</evidence>
<dbReference type="InterPro" id="IPR005950">
    <property type="entry name" value="ModA"/>
</dbReference>
<protein>
    <submittedName>
        <fullName evidence="5">Molybdate transport system substrate-binding protein</fullName>
    </submittedName>
</protein>
<dbReference type="STRING" id="246191.SAMN05660337_0600"/>
<name>A0A1G9C9Z0_9BACT</name>
<dbReference type="AlphaFoldDB" id="A0A1G9C9Z0"/>
<gene>
    <name evidence="5" type="ORF">SAMN05660337_0600</name>
</gene>
<dbReference type="CDD" id="cd13517">
    <property type="entry name" value="PBP2_ModA3_like"/>
    <property type="match status" value="1"/>
</dbReference>
<dbReference type="SUPFAM" id="SSF53850">
    <property type="entry name" value="Periplasmic binding protein-like II"/>
    <property type="match status" value="1"/>
</dbReference>
<dbReference type="NCBIfam" id="TIGR01256">
    <property type="entry name" value="modA"/>
    <property type="match status" value="1"/>
</dbReference>
<dbReference type="GO" id="GO:0030973">
    <property type="term" value="F:molybdate ion binding"/>
    <property type="evidence" value="ECO:0007669"/>
    <property type="project" value="TreeGrafter"/>
</dbReference>
<evidence type="ECO:0000256" key="2">
    <source>
        <dbReference type="ARBA" id="ARBA00022723"/>
    </source>
</evidence>
<evidence type="ECO:0000313" key="6">
    <source>
        <dbReference type="Proteomes" id="UP000199053"/>
    </source>
</evidence>
<dbReference type="RefSeq" id="WP_092158074.1">
    <property type="nucleotide sequence ID" value="NZ_FNGA01000001.1"/>
</dbReference>
<sequence length="259" mass="28724">MYRSKLRVLTVFMFCLFFLGLTSVVKAEELRIFSGAGLMKPMEELRQNFEKKNNVTISVHYGSSGEIFGMMSMGQTCDVFIPGAEKYTNDAVKNGWLYKPSIIKIVKHIPVIVVPAGNPLNIKSLDDLARPGLKVALCDPKSAAIGKVSKKLLGKCKLWDKVEPNVVVFAPTCNQLLIYTALDQADATINWLDVTTWAEGKGKVQTVKIDPARNMIKTIPTALHISAKDNPLAVKLNDYIASSEGMVVWEKWGFEPCTR</sequence>
<dbReference type="Gene3D" id="3.40.190.10">
    <property type="entry name" value="Periplasmic binding protein-like II"/>
    <property type="match status" value="2"/>
</dbReference>
<dbReference type="GO" id="GO:0046872">
    <property type="term" value="F:metal ion binding"/>
    <property type="evidence" value="ECO:0007669"/>
    <property type="project" value="UniProtKB-KW"/>
</dbReference>
<evidence type="ECO:0000256" key="4">
    <source>
        <dbReference type="PIRSR" id="PIRSR004846-1"/>
    </source>
</evidence>
<dbReference type="PANTHER" id="PTHR30632:SF0">
    <property type="entry name" value="SULFATE-BINDING PROTEIN"/>
    <property type="match status" value="1"/>
</dbReference>
<keyword evidence="3" id="KW-0732">Signal</keyword>
<keyword evidence="2 4" id="KW-0479">Metal-binding</keyword>
<accession>A0A1G9C9Z0</accession>
<dbReference type="Pfam" id="PF13531">
    <property type="entry name" value="SBP_bac_11"/>
    <property type="match status" value="1"/>
</dbReference>
<proteinExistence type="inferred from homology"/>
<organism evidence="5 6">
    <name type="scientific">Maridesulfovibrio ferrireducens</name>
    <dbReference type="NCBI Taxonomy" id="246191"/>
    <lineage>
        <taxon>Bacteria</taxon>
        <taxon>Pseudomonadati</taxon>
        <taxon>Thermodesulfobacteriota</taxon>
        <taxon>Desulfovibrionia</taxon>
        <taxon>Desulfovibrionales</taxon>
        <taxon>Desulfovibrionaceae</taxon>
        <taxon>Maridesulfovibrio</taxon>
    </lineage>
</organism>
<dbReference type="EMBL" id="FNGA01000001">
    <property type="protein sequence ID" value="SDK48498.1"/>
    <property type="molecule type" value="Genomic_DNA"/>
</dbReference>
<evidence type="ECO:0000313" key="5">
    <source>
        <dbReference type="EMBL" id="SDK48498.1"/>
    </source>
</evidence>